<evidence type="ECO:0000313" key="1">
    <source>
        <dbReference type="EMBL" id="KAF5310180.1"/>
    </source>
</evidence>
<name>A0A8H5ERX8_9AGAR</name>
<dbReference type="EMBL" id="JAACJJ010000058">
    <property type="protein sequence ID" value="KAF5310180.1"/>
    <property type="molecule type" value="Genomic_DNA"/>
</dbReference>
<proteinExistence type="predicted"/>
<keyword evidence="2" id="KW-1185">Reference proteome</keyword>
<reference evidence="1 2" key="1">
    <citation type="journal article" date="2020" name="ISME J.">
        <title>Uncovering the hidden diversity of litter-decomposition mechanisms in mushroom-forming fungi.</title>
        <authorList>
            <person name="Floudas D."/>
            <person name="Bentzer J."/>
            <person name="Ahren D."/>
            <person name="Johansson T."/>
            <person name="Persson P."/>
            <person name="Tunlid A."/>
        </authorList>
    </citation>
    <scope>NUCLEOTIDE SEQUENCE [LARGE SCALE GENOMIC DNA]</scope>
    <source>
        <strain evidence="1 2">CBS 101986</strain>
    </source>
</reference>
<evidence type="ECO:0000313" key="2">
    <source>
        <dbReference type="Proteomes" id="UP000567179"/>
    </source>
</evidence>
<comment type="caution">
    <text evidence="1">The sequence shown here is derived from an EMBL/GenBank/DDBJ whole genome shotgun (WGS) entry which is preliminary data.</text>
</comment>
<sequence length="480" mass="54214">MFARACSTLSRFADVSSHWSIYSPNYSKRWPSPSRLFPFAQKHDVHSSAIPREYQMKRRLLTLNPSQLEYSGQAVLDLSNTVRARISTKGAHEAWNIPYVSSYNVAFPPHAQGVLYYHHPGEVRFRLCQNVQEFEQGNDLLLPNGRTWSISLAHAFSKSSESQRSAILDLISDERQSLSNWHILPGRHITTLSPANLSNQQVLDLSGCGEPIFYPGPSGNAFKMGYYHTISGGTGNHIPFPDGCLGVFYYKQSTFAPTCVGELRFRLCNNTSLFEQGTDLLLPTGKVWHITADQLLLVPKYRPLSDFLSTEGLLDRLLYPDTICNARVASGPIAPHLLNFSQPFIVDLARRCLTIQIWDGTRFERVLFNLPRNSDSKLGGKGAYSGRAVVRLEAPPQSLLDATSGYKNPPLFVLRYLEMLTPMEHNIECHDSSYMARPEPGQMLMKRHRGTLRPWTYTTFNDEVRQRILNFIQASSDVQA</sequence>
<dbReference type="OrthoDB" id="2750929at2759"/>
<organism evidence="1 2">
    <name type="scientific">Psilocybe cf. subviscida</name>
    <dbReference type="NCBI Taxonomy" id="2480587"/>
    <lineage>
        <taxon>Eukaryota</taxon>
        <taxon>Fungi</taxon>
        <taxon>Dikarya</taxon>
        <taxon>Basidiomycota</taxon>
        <taxon>Agaricomycotina</taxon>
        <taxon>Agaricomycetes</taxon>
        <taxon>Agaricomycetidae</taxon>
        <taxon>Agaricales</taxon>
        <taxon>Agaricineae</taxon>
        <taxon>Strophariaceae</taxon>
        <taxon>Psilocybe</taxon>
    </lineage>
</organism>
<protein>
    <submittedName>
        <fullName evidence="1">Uncharacterized protein</fullName>
    </submittedName>
</protein>
<accession>A0A8H5ERX8</accession>
<dbReference type="AlphaFoldDB" id="A0A8H5ERX8"/>
<gene>
    <name evidence="1" type="ORF">D9619_010456</name>
</gene>
<dbReference type="Proteomes" id="UP000567179">
    <property type="component" value="Unassembled WGS sequence"/>
</dbReference>